<evidence type="ECO:0000313" key="10">
    <source>
        <dbReference type="EMBL" id="EFC45660.1"/>
    </source>
</evidence>
<dbReference type="Pfam" id="PF13620">
    <property type="entry name" value="CarboxypepD_reg"/>
    <property type="match status" value="1"/>
</dbReference>
<accession>D2VBZ4</accession>
<gene>
    <name evidence="10" type="ORF">NAEGRDRAFT_79374</name>
</gene>
<dbReference type="AlphaFoldDB" id="D2VBZ4"/>
<dbReference type="RefSeq" id="XP_002678404.1">
    <property type="nucleotide sequence ID" value="XM_002678358.1"/>
</dbReference>
<dbReference type="GO" id="GO:0005615">
    <property type="term" value="C:extracellular space"/>
    <property type="evidence" value="ECO:0007669"/>
    <property type="project" value="TreeGrafter"/>
</dbReference>
<evidence type="ECO:0000256" key="5">
    <source>
        <dbReference type="ARBA" id="ARBA00022833"/>
    </source>
</evidence>
<evidence type="ECO:0000256" key="3">
    <source>
        <dbReference type="ARBA" id="ARBA00022723"/>
    </source>
</evidence>
<evidence type="ECO:0000256" key="4">
    <source>
        <dbReference type="ARBA" id="ARBA00022801"/>
    </source>
</evidence>
<protein>
    <submittedName>
        <fullName evidence="10">Zinc carboxypeptidase</fullName>
    </submittedName>
</protein>
<evidence type="ECO:0000256" key="7">
    <source>
        <dbReference type="PROSITE-ProRule" id="PRU01379"/>
    </source>
</evidence>
<dbReference type="KEGG" id="ngr:NAEGRDRAFT_79374"/>
<reference evidence="10 11" key="1">
    <citation type="journal article" date="2010" name="Cell">
        <title>The genome of Naegleria gruberi illuminates early eukaryotic versatility.</title>
        <authorList>
            <person name="Fritz-Laylin L.K."/>
            <person name="Prochnik S.E."/>
            <person name="Ginger M.L."/>
            <person name="Dacks J.B."/>
            <person name="Carpenter M.L."/>
            <person name="Field M.C."/>
            <person name="Kuo A."/>
            <person name="Paredez A."/>
            <person name="Chapman J."/>
            <person name="Pham J."/>
            <person name="Shu S."/>
            <person name="Neupane R."/>
            <person name="Cipriano M."/>
            <person name="Mancuso J."/>
            <person name="Tu H."/>
            <person name="Salamov A."/>
            <person name="Lindquist E."/>
            <person name="Shapiro H."/>
            <person name="Lucas S."/>
            <person name="Grigoriev I.V."/>
            <person name="Cande W.Z."/>
            <person name="Fulton C."/>
            <person name="Rokhsar D.S."/>
            <person name="Dawson S.C."/>
        </authorList>
    </citation>
    <scope>NUCLEOTIDE SEQUENCE [LARGE SCALE GENOMIC DNA]</scope>
    <source>
        <strain evidence="10 11">NEG-M</strain>
    </source>
</reference>
<dbReference type="SUPFAM" id="SSF49464">
    <property type="entry name" value="Carboxypeptidase regulatory domain-like"/>
    <property type="match status" value="1"/>
</dbReference>
<name>D2VBZ4_NAEGR</name>
<proteinExistence type="inferred from homology"/>
<dbReference type="InterPro" id="IPR057247">
    <property type="entry name" value="CARBOXYPEPT_ZN_2"/>
</dbReference>
<evidence type="ECO:0000256" key="1">
    <source>
        <dbReference type="ARBA" id="ARBA00001947"/>
    </source>
</evidence>
<dbReference type="GO" id="GO:0016485">
    <property type="term" value="P:protein processing"/>
    <property type="evidence" value="ECO:0007669"/>
    <property type="project" value="TreeGrafter"/>
</dbReference>
<dbReference type="PANTHER" id="PTHR11532">
    <property type="entry name" value="PROTEASE M14 CARBOXYPEPTIDASE"/>
    <property type="match status" value="1"/>
</dbReference>
<dbReference type="PANTHER" id="PTHR11532:SF57">
    <property type="entry name" value="CARBOXYPEPTIDASE D, B"/>
    <property type="match status" value="1"/>
</dbReference>
<dbReference type="SMART" id="SM00631">
    <property type="entry name" value="Zn_pept"/>
    <property type="match status" value="1"/>
</dbReference>
<dbReference type="InterPro" id="IPR000834">
    <property type="entry name" value="Peptidase_M14"/>
</dbReference>
<dbReference type="PRINTS" id="PR00765">
    <property type="entry name" value="CRBOXYPTASEA"/>
</dbReference>
<dbReference type="GeneID" id="8858760"/>
<evidence type="ECO:0000256" key="6">
    <source>
        <dbReference type="ARBA" id="ARBA00023180"/>
    </source>
</evidence>
<evidence type="ECO:0000313" key="11">
    <source>
        <dbReference type="Proteomes" id="UP000006671"/>
    </source>
</evidence>
<dbReference type="InterPro" id="IPR008969">
    <property type="entry name" value="CarboxyPept-like_regulatory"/>
</dbReference>
<dbReference type="EMBL" id="GG738862">
    <property type="protein sequence ID" value="EFC45660.1"/>
    <property type="molecule type" value="Genomic_DNA"/>
</dbReference>
<dbReference type="Proteomes" id="UP000006671">
    <property type="component" value="Unassembled WGS sequence"/>
</dbReference>
<dbReference type="STRING" id="5762.D2VBZ4"/>
<dbReference type="OrthoDB" id="10249045at2759"/>
<feature type="active site" description="Proton donor/acceptor" evidence="7">
    <location>
        <position position="372"/>
    </location>
</feature>
<comment type="cofactor">
    <cofactor evidence="1">
        <name>Zn(2+)</name>
        <dbReference type="ChEBI" id="CHEBI:29105"/>
    </cofactor>
</comment>
<evidence type="ECO:0000259" key="9">
    <source>
        <dbReference type="PROSITE" id="PS52035"/>
    </source>
</evidence>
<evidence type="ECO:0000256" key="8">
    <source>
        <dbReference type="SAM" id="Phobius"/>
    </source>
</evidence>
<keyword evidence="10" id="KW-0645">Protease</keyword>
<dbReference type="InParanoid" id="D2VBZ4"/>
<feature type="domain" description="Peptidase M14" evidence="9">
    <location>
        <begin position="119"/>
        <end position="402"/>
    </location>
</feature>
<dbReference type="PROSITE" id="PS00133">
    <property type="entry name" value="CARBOXYPEPT_ZN_2"/>
    <property type="match status" value="1"/>
</dbReference>
<sequence>MQVVVAESSNALTLSPTSSTFEVKVGGFSSVDKLKSALEKHVKPLRSLYSSFDIREESEANNSAWIVSLHNEKQVDVLEGIIKAMKMVEPDSNYFISKLYKQSSRNNERSIRKTSNLLSYHNYVALTAKLNSLKSQYPNMTSLFSVGQSVESRELWVLKIYSNTTVGAPNYSKYQKPKFKYIANMHGDETVGREMILYFAEYLLTEYMNGNSRIRNIIDYMDVYLMPSMNPDGFERGQRENANGVDLNRDFPDQFLTSTQSETYQVETQAMMKWIQSENFVLSANFHGGATVASYPYDSAKGASSGQSVESFSPDDSFFKLIAKGYANAHTTMKNSLEFPGGYTNGAEWYVLFGGMQDFNYWKKNCFEITIELSDTKYPSESTLDSYWNQNKESLLTYMEYLRYSIVGIVTDSKGNPVSNANVTVEGIAKNITTFDNGMFFRLLPPGTYNIKVAKDSYTIDSQSITINSNSTLGQPTFAYFSMMSSAPPSYSSYGFKASSSIRNSGGVVSVLKHNSISMANTIFSIFCSKIMIVAFTLIFTILH</sequence>
<keyword evidence="5" id="KW-0862">Zinc</keyword>
<organism evidence="11">
    <name type="scientific">Naegleria gruberi</name>
    <name type="common">Amoeba</name>
    <dbReference type="NCBI Taxonomy" id="5762"/>
    <lineage>
        <taxon>Eukaryota</taxon>
        <taxon>Discoba</taxon>
        <taxon>Heterolobosea</taxon>
        <taxon>Tetramitia</taxon>
        <taxon>Eutetramitia</taxon>
        <taxon>Vahlkampfiidae</taxon>
        <taxon>Naegleria</taxon>
    </lineage>
</organism>
<comment type="similarity">
    <text evidence="2 7">Belongs to the peptidase M14 family.</text>
</comment>
<dbReference type="GO" id="GO:0008270">
    <property type="term" value="F:zinc ion binding"/>
    <property type="evidence" value="ECO:0007669"/>
    <property type="project" value="InterPro"/>
</dbReference>
<keyword evidence="10" id="KW-0121">Carboxypeptidase</keyword>
<keyword evidence="3" id="KW-0479">Metal-binding</keyword>
<keyword evidence="8" id="KW-1133">Transmembrane helix</keyword>
<keyword evidence="4" id="KW-0378">Hydrolase</keyword>
<dbReference type="SUPFAM" id="SSF53187">
    <property type="entry name" value="Zn-dependent exopeptidases"/>
    <property type="match status" value="1"/>
</dbReference>
<evidence type="ECO:0000256" key="2">
    <source>
        <dbReference type="ARBA" id="ARBA00005988"/>
    </source>
</evidence>
<dbReference type="InterPro" id="IPR050753">
    <property type="entry name" value="Peptidase_M14_domain"/>
</dbReference>
<dbReference type="Gene3D" id="2.60.40.1120">
    <property type="entry name" value="Carboxypeptidase-like, regulatory domain"/>
    <property type="match status" value="1"/>
</dbReference>
<dbReference type="InterPro" id="IPR057246">
    <property type="entry name" value="CARBOXYPEPT_ZN_1"/>
</dbReference>
<keyword evidence="8" id="KW-0472">Membrane</keyword>
<dbReference type="GO" id="GO:0004181">
    <property type="term" value="F:metallocarboxypeptidase activity"/>
    <property type="evidence" value="ECO:0007669"/>
    <property type="project" value="InterPro"/>
</dbReference>
<keyword evidence="8" id="KW-0812">Transmembrane</keyword>
<dbReference type="VEuPathDB" id="AmoebaDB:NAEGRDRAFT_79374"/>
<dbReference type="GO" id="GO:0006518">
    <property type="term" value="P:peptide metabolic process"/>
    <property type="evidence" value="ECO:0007669"/>
    <property type="project" value="TreeGrafter"/>
</dbReference>
<dbReference type="Gene3D" id="3.40.630.10">
    <property type="entry name" value="Zn peptidases"/>
    <property type="match status" value="1"/>
</dbReference>
<keyword evidence="6" id="KW-0325">Glycoprotein</keyword>
<dbReference type="PROSITE" id="PS52035">
    <property type="entry name" value="PEPTIDASE_M14"/>
    <property type="match status" value="1"/>
</dbReference>
<dbReference type="Pfam" id="PF00246">
    <property type="entry name" value="Peptidase_M14"/>
    <property type="match status" value="1"/>
</dbReference>
<dbReference type="PROSITE" id="PS00132">
    <property type="entry name" value="CARBOXYPEPT_ZN_1"/>
    <property type="match status" value="1"/>
</dbReference>
<dbReference type="CDD" id="cd11308">
    <property type="entry name" value="Peptidase_M14NE-CP-C_like"/>
    <property type="match status" value="1"/>
</dbReference>
<dbReference type="eggNOG" id="KOG2649">
    <property type="taxonomic scope" value="Eukaryota"/>
</dbReference>
<feature type="transmembrane region" description="Helical" evidence="8">
    <location>
        <begin position="523"/>
        <end position="543"/>
    </location>
</feature>
<keyword evidence="11" id="KW-1185">Reference proteome</keyword>